<protein>
    <recommendedName>
        <fullName evidence="2 5">peptidylprolyl isomerase</fullName>
        <ecNumber evidence="2 5">5.2.1.8</ecNumber>
    </recommendedName>
</protein>
<dbReference type="AlphaFoldDB" id="A0A3L7A5F7"/>
<evidence type="ECO:0000313" key="7">
    <source>
        <dbReference type="EMBL" id="RLP74811.1"/>
    </source>
</evidence>
<dbReference type="EC" id="5.2.1.8" evidence="2 5"/>
<dbReference type="EMBL" id="RCUX01000009">
    <property type="protein sequence ID" value="RLP74811.1"/>
    <property type="molecule type" value="Genomic_DNA"/>
</dbReference>
<evidence type="ECO:0000256" key="3">
    <source>
        <dbReference type="ARBA" id="ARBA00023110"/>
    </source>
</evidence>
<keyword evidence="3 5" id="KW-0697">Rotamase</keyword>
<gene>
    <name evidence="7" type="ORF">D9V32_12280</name>
</gene>
<comment type="caution">
    <text evidence="7">The sequence shown here is derived from an EMBL/GenBank/DDBJ whole genome shotgun (WGS) entry which is preliminary data.</text>
</comment>
<dbReference type="Pfam" id="PF00254">
    <property type="entry name" value="FKBP_C"/>
    <property type="match status" value="1"/>
</dbReference>
<dbReference type="InterPro" id="IPR046357">
    <property type="entry name" value="PPIase_dom_sf"/>
</dbReference>
<reference evidence="7 8" key="1">
    <citation type="submission" date="2018-10" db="EMBL/GenBank/DDBJ databases">
        <authorList>
            <person name="Li J."/>
        </authorList>
    </citation>
    <scope>NUCLEOTIDE SEQUENCE [LARGE SCALE GENOMIC DNA]</scope>
    <source>
        <strain evidence="7 8">IF 016277</strain>
    </source>
</reference>
<evidence type="ECO:0000259" key="6">
    <source>
        <dbReference type="PROSITE" id="PS50059"/>
    </source>
</evidence>
<name>A0A3L7A5F7_9MICO</name>
<comment type="catalytic activity">
    <reaction evidence="1 5">
        <text>[protein]-peptidylproline (omega=180) = [protein]-peptidylproline (omega=0)</text>
        <dbReference type="Rhea" id="RHEA:16237"/>
        <dbReference type="Rhea" id="RHEA-COMP:10747"/>
        <dbReference type="Rhea" id="RHEA-COMP:10748"/>
        <dbReference type="ChEBI" id="CHEBI:83833"/>
        <dbReference type="ChEBI" id="CHEBI:83834"/>
        <dbReference type="EC" id="5.2.1.8"/>
    </reaction>
</comment>
<sequence>MPVRLCSRRGGNHTFSLIAVRNPGSSCKLVRGGMFTCPLIAEKVIRVKIRSSLALLAAVSVLLVGCSSTDDSANKFEEGCVAFPTGKQLDSAKISDNFGKEPKIEIAKGTKVDSSQSRVIVQGKGEKVRPKDTAVVDISLYNATTNEVAFMAQYDGQGSNSLQVDKSTQVESLIAAVGCHTVGSRVAVLSTPKDLFGDAGNEQLKIGKDDSVLLIADIISVEKDRQLKGDYKDAPKVEFPAGGGAPKVTLPDTNPPKKLVIEVLEKGDGAEIAETDSPTLQTEGINWNTGKSFQPFDSVIKDNPANRFVPGFTKALVGQTKGSKILAILPPEEGYGAGGNPQAGIKGTDTIVFVIDIAKD</sequence>
<evidence type="ECO:0000256" key="4">
    <source>
        <dbReference type="ARBA" id="ARBA00023235"/>
    </source>
</evidence>
<dbReference type="SUPFAM" id="SSF54534">
    <property type="entry name" value="FKBP-like"/>
    <property type="match status" value="2"/>
</dbReference>
<evidence type="ECO:0000256" key="2">
    <source>
        <dbReference type="ARBA" id="ARBA00013194"/>
    </source>
</evidence>
<evidence type="ECO:0000256" key="5">
    <source>
        <dbReference type="PROSITE-ProRule" id="PRU00277"/>
    </source>
</evidence>
<dbReference type="InterPro" id="IPR001179">
    <property type="entry name" value="PPIase_FKBP_dom"/>
</dbReference>
<evidence type="ECO:0000313" key="8">
    <source>
        <dbReference type="Proteomes" id="UP000272503"/>
    </source>
</evidence>
<dbReference type="Gene3D" id="3.10.50.40">
    <property type="match status" value="1"/>
</dbReference>
<dbReference type="GO" id="GO:0003755">
    <property type="term" value="F:peptidyl-prolyl cis-trans isomerase activity"/>
    <property type="evidence" value="ECO:0007669"/>
    <property type="project" value="UniProtKB-KW"/>
</dbReference>
<evidence type="ECO:0000256" key="1">
    <source>
        <dbReference type="ARBA" id="ARBA00000971"/>
    </source>
</evidence>
<accession>A0A3L7A5F7</accession>
<organism evidence="7 8">
    <name type="scientific">Mycetocola tolaasinivorans</name>
    <dbReference type="NCBI Taxonomy" id="76635"/>
    <lineage>
        <taxon>Bacteria</taxon>
        <taxon>Bacillati</taxon>
        <taxon>Actinomycetota</taxon>
        <taxon>Actinomycetes</taxon>
        <taxon>Micrococcales</taxon>
        <taxon>Microbacteriaceae</taxon>
        <taxon>Mycetocola</taxon>
    </lineage>
</organism>
<feature type="domain" description="PPIase FKBP-type" evidence="6">
    <location>
        <begin position="269"/>
        <end position="360"/>
    </location>
</feature>
<dbReference type="PROSITE" id="PS50059">
    <property type="entry name" value="FKBP_PPIASE"/>
    <property type="match status" value="1"/>
</dbReference>
<dbReference type="Proteomes" id="UP000272503">
    <property type="component" value="Unassembled WGS sequence"/>
</dbReference>
<dbReference type="OrthoDB" id="25996at2"/>
<keyword evidence="4 5" id="KW-0413">Isomerase</keyword>
<keyword evidence="8" id="KW-1185">Reference proteome</keyword>
<proteinExistence type="predicted"/>